<dbReference type="PANTHER" id="PTHR38037:SF2">
    <property type="entry name" value="ATP-DEPENDENT ZINC PROTEASE DOMAIN-CONTAINING PROTEIN-RELATED"/>
    <property type="match status" value="1"/>
</dbReference>
<dbReference type="Pfam" id="PF05618">
    <property type="entry name" value="Zn_protease"/>
    <property type="match status" value="1"/>
</dbReference>
<dbReference type="InterPro" id="IPR021109">
    <property type="entry name" value="Peptidase_aspartic_dom_sf"/>
</dbReference>
<feature type="domain" description="Retropepsin-like aspartic endopeptidase" evidence="1">
    <location>
        <begin position="5"/>
        <end position="128"/>
    </location>
</feature>
<dbReference type="Gene3D" id="2.40.70.10">
    <property type="entry name" value="Acid Proteases"/>
    <property type="match status" value="1"/>
</dbReference>
<gene>
    <name evidence="2" type="ORF">H9Y05_05180</name>
</gene>
<dbReference type="SUPFAM" id="SSF50630">
    <property type="entry name" value="Acid proteases"/>
    <property type="match status" value="1"/>
</dbReference>
<dbReference type="GO" id="GO:0008233">
    <property type="term" value="F:peptidase activity"/>
    <property type="evidence" value="ECO:0007669"/>
    <property type="project" value="UniProtKB-KW"/>
</dbReference>
<accession>A0A8J6PHW5</accession>
<sequence>MDKRIIGRQETADLPTFGLMNKTVKIDSGAYTSSIDIVNVRLENDLLFVLFEKGKEEVLFKKYKVKRVKSSNGIIQERYVIKGTIRLGDIDYNTPFSLTDRSGMRYPILLGRKLLNKHFLIDTSKKNLLQNTGDVS</sequence>
<organism evidence="2 3">
    <name type="scientific">Taishania pollutisoli</name>
    <dbReference type="NCBI Taxonomy" id="2766479"/>
    <lineage>
        <taxon>Bacteria</taxon>
        <taxon>Pseudomonadati</taxon>
        <taxon>Bacteroidota</taxon>
        <taxon>Flavobacteriia</taxon>
        <taxon>Flavobacteriales</taxon>
        <taxon>Crocinitomicaceae</taxon>
        <taxon>Taishania</taxon>
    </lineage>
</organism>
<reference evidence="2" key="1">
    <citation type="submission" date="2020-09" db="EMBL/GenBank/DDBJ databases">
        <title>Taishania pollutisoli gen. nov., sp. nov., Isolated from Tetrabromobisphenol A-Contaminated Soil.</title>
        <authorList>
            <person name="Chen Q."/>
        </authorList>
    </citation>
    <scope>NUCLEOTIDE SEQUENCE</scope>
    <source>
        <strain evidence="2">CZZ-1</strain>
    </source>
</reference>
<name>A0A8J6PHW5_9FLAO</name>
<comment type="caution">
    <text evidence="2">The sequence shown here is derived from an EMBL/GenBank/DDBJ whole genome shotgun (WGS) entry which is preliminary data.</text>
</comment>
<dbReference type="GO" id="GO:0006508">
    <property type="term" value="P:proteolysis"/>
    <property type="evidence" value="ECO:0007669"/>
    <property type="project" value="UniProtKB-KW"/>
</dbReference>
<evidence type="ECO:0000313" key="2">
    <source>
        <dbReference type="EMBL" id="MBC9811864.1"/>
    </source>
</evidence>
<evidence type="ECO:0000313" key="3">
    <source>
        <dbReference type="Proteomes" id="UP000652681"/>
    </source>
</evidence>
<dbReference type="AlphaFoldDB" id="A0A8J6PHW5"/>
<dbReference type="EMBL" id="JACVEL010000002">
    <property type="protein sequence ID" value="MBC9811864.1"/>
    <property type="molecule type" value="Genomic_DNA"/>
</dbReference>
<dbReference type="PANTHER" id="PTHR38037">
    <property type="entry name" value="ZN_PROTEASE DOMAIN-CONTAINING PROTEIN"/>
    <property type="match status" value="1"/>
</dbReference>
<keyword evidence="2" id="KW-0645">Protease</keyword>
<keyword evidence="2" id="KW-0378">Hydrolase</keyword>
<protein>
    <submittedName>
        <fullName evidence="2">ATP-dependent zinc protease</fullName>
    </submittedName>
</protein>
<dbReference type="InterPro" id="IPR008503">
    <property type="entry name" value="Asp_endopeptidase"/>
</dbReference>
<keyword evidence="3" id="KW-1185">Reference proteome</keyword>
<dbReference type="Proteomes" id="UP000652681">
    <property type="component" value="Unassembled WGS sequence"/>
</dbReference>
<evidence type="ECO:0000259" key="1">
    <source>
        <dbReference type="Pfam" id="PF05618"/>
    </source>
</evidence>
<dbReference type="RefSeq" id="WP_216713682.1">
    <property type="nucleotide sequence ID" value="NZ_JACVEL010000002.1"/>
</dbReference>
<proteinExistence type="predicted"/>